<proteinExistence type="predicted"/>
<evidence type="ECO:0000313" key="2">
    <source>
        <dbReference type="Proteomes" id="UP000024635"/>
    </source>
</evidence>
<protein>
    <submittedName>
        <fullName evidence="1">Uncharacterized protein</fullName>
    </submittedName>
</protein>
<dbReference type="Proteomes" id="UP000024635">
    <property type="component" value="Unassembled WGS sequence"/>
</dbReference>
<reference evidence="2" key="1">
    <citation type="journal article" date="2015" name="Nat. Genet.">
        <title>The genome and transcriptome of the zoonotic hookworm Ancylostoma ceylanicum identify infection-specific gene families.</title>
        <authorList>
            <person name="Schwarz E.M."/>
            <person name="Hu Y."/>
            <person name="Antoshechkin I."/>
            <person name="Miller M.M."/>
            <person name="Sternberg P.W."/>
            <person name="Aroian R.V."/>
        </authorList>
    </citation>
    <scope>NUCLEOTIDE SEQUENCE</scope>
    <source>
        <strain evidence="2">HY135</strain>
    </source>
</reference>
<organism evidence="1 2">
    <name type="scientific">Ancylostoma ceylanicum</name>
    <dbReference type="NCBI Taxonomy" id="53326"/>
    <lineage>
        <taxon>Eukaryota</taxon>
        <taxon>Metazoa</taxon>
        <taxon>Ecdysozoa</taxon>
        <taxon>Nematoda</taxon>
        <taxon>Chromadorea</taxon>
        <taxon>Rhabditida</taxon>
        <taxon>Rhabditina</taxon>
        <taxon>Rhabditomorpha</taxon>
        <taxon>Strongyloidea</taxon>
        <taxon>Ancylostomatidae</taxon>
        <taxon>Ancylostomatinae</taxon>
        <taxon>Ancylostoma</taxon>
    </lineage>
</organism>
<accession>A0A016S897</accession>
<gene>
    <name evidence="1" type="primary">Acey_s0272.g950</name>
    <name evidence="1" type="ORF">Y032_0272g950</name>
</gene>
<dbReference type="EMBL" id="JARK01001608">
    <property type="protein sequence ID" value="EYB86878.1"/>
    <property type="molecule type" value="Genomic_DNA"/>
</dbReference>
<comment type="caution">
    <text evidence="1">The sequence shown here is derived from an EMBL/GenBank/DDBJ whole genome shotgun (WGS) entry which is preliminary data.</text>
</comment>
<keyword evidence="2" id="KW-1185">Reference proteome</keyword>
<dbReference type="AlphaFoldDB" id="A0A016S897"/>
<name>A0A016S897_9BILA</name>
<evidence type="ECO:0000313" key="1">
    <source>
        <dbReference type="EMBL" id="EYB86878.1"/>
    </source>
</evidence>
<sequence length="83" mass="9613">MLVGECKIGQWYRVWQSSPCLLPLLRMSRQSKMGVIFVHQKVHFDKSMSLFSIFGGHCPELINAKGVVHRFAFQQLRRNMSCS</sequence>